<evidence type="ECO:0000256" key="4">
    <source>
        <dbReference type="ARBA" id="ARBA00023157"/>
    </source>
</evidence>
<feature type="disulfide bond" evidence="5">
    <location>
        <begin position="56"/>
        <end position="264"/>
    </location>
</feature>
<feature type="disulfide bond" evidence="5">
    <location>
        <begin position="103"/>
        <end position="113"/>
    </location>
</feature>
<keyword evidence="4 5" id="KW-1015">Disulfide bond</keyword>
<feature type="disulfide bond" evidence="5">
    <location>
        <begin position="118"/>
        <end position="123"/>
    </location>
</feature>
<dbReference type="PRINTS" id="PR00347">
    <property type="entry name" value="THAUMATIN"/>
</dbReference>
<dbReference type="GO" id="GO:0005576">
    <property type="term" value="C:extracellular region"/>
    <property type="evidence" value="ECO:0007669"/>
    <property type="project" value="UniProtKB-SubCell"/>
</dbReference>
<dbReference type="PANTHER" id="PTHR31048">
    <property type="entry name" value="OS03G0233200 PROTEIN"/>
    <property type="match status" value="1"/>
</dbReference>
<comment type="similarity">
    <text evidence="2">Belongs to the thaumatin family.</text>
</comment>
<dbReference type="PIRSF" id="PIRSF002703">
    <property type="entry name" value="Thaumatin"/>
    <property type="match status" value="1"/>
</dbReference>
<reference evidence="6" key="1">
    <citation type="submission" date="2015-10" db="EMBL/GenBank/DDBJ databases">
        <authorList>
            <person name="Martinez-Garcia P.J."/>
            <person name="Crepeau M.W."/>
            <person name="Puiu D."/>
            <person name="Gonzalez-Ibeas D."/>
            <person name="Whalen J."/>
            <person name="Stevens K."/>
            <person name="Paul R."/>
            <person name="Butterfield T."/>
            <person name="Britton M."/>
            <person name="Reagan R."/>
            <person name="Chakraborty S."/>
            <person name="Walawage S.L."/>
            <person name="Vasquez-Gross H.A."/>
            <person name="Cardeno C."/>
            <person name="Famula R."/>
            <person name="Pratt K."/>
            <person name="Kuruganti S."/>
            <person name="Aradhya M.K."/>
            <person name="Leslie C.A."/>
            <person name="Dandekar A.M."/>
            <person name="Salzberg S.L."/>
            <person name="Wegrzyn J.L."/>
            <person name="Langley C.H."/>
            <person name="Neale D.B."/>
        </authorList>
    </citation>
    <scope>NUCLEOTIDE SEQUENCE</scope>
    <source>
        <tissue evidence="6">Leaves</tissue>
    </source>
</reference>
<dbReference type="AlphaFoldDB" id="A0A833X0T1"/>
<dbReference type="SMART" id="SM00205">
    <property type="entry name" value="THN"/>
    <property type="match status" value="1"/>
</dbReference>
<dbReference type="Gramene" id="Jr11_11820_p1">
    <property type="protein sequence ID" value="cds.Jr11_11820_p1"/>
    <property type="gene ID" value="Jr11_11820"/>
</dbReference>
<dbReference type="Gene3D" id="2.60.110.10">
    <property type="entry name" value="Thaumatin"/>
    <property type="match status" value="1"/>
</dbReference>
<evidence type="ECO:0000256" key="5">
    <source>
        <dbReference type="PIRSR" id="PIRSR002703-1"/>
    </source>
</evidence>
<comment type="subcellular location">
    <subcellularLocation>
        <location evidence="1">Secreted</location>
    </subcellularLocation>
</comment>
<feature type="disulfide bond" evidence="5">
    <location>
        <begin position="214"/>
        <end position="224"/>
    </location>
</feature>
<dbReference type="FunFam" id="2.60.110.10:FF:000002">
    <property type="entry name" value="Thaumatin-like protein 1a"/>
    <property type="match status" value="1"/>
</dbReference>
<dbReference type="CDD" id="cd09218">
    <property type="entry name" value="TLP-PA"/>
    <property type="match status" value="1"/>
</dbReference>
<dbReference type="SUPFAM" id="SSF49870">
    <property type="entry name" value="Osmotin, thaumatin-like protein"/>
    <property type="match status" value="1"/>
</dbReference>
<name>A0A833X0T1_JUGRE</name>
<dbReference type="EMBL" id="LIHL02000011">
    <property type="protein sequence ID" value="KAF5454957.1"/>
    <property type="molecule type" value="Genomic_DNA"/>
</dbReference>
<protein>
    <recommendedName>
        <fullName evidence="8">Pathogenesis-related protein 5-like</fullName>
    </recommendedName>
</protein>
<comment type="caution">
    <text evidence="6">The sequence shown here is derived from an EMBL/GenBank/DDBJ whole genome shotgun (WGS) entry which is preliminary data.</text>
</comment>
<dbReference type="Pfam" id="PF00314">
    <property type="entry name" value="Thaumatin"/>
    <property type="match status" value="1"/>
</dbReference>
<organism evidence="6 7">
    <name type="scientific">Juglans regia</name>
    <name type="common">English walnut</name>
    <dbReference type="NCBI Taxonomy" id="51240"/>
    <lineage>
        <taxon>Eukaryota</taxon>
        <taxon>Viridiplantae</taxon>
        <taxon>Streptophyta</taxon>
        <taxon>Embryophyta</taxon>
        <taxon>Tracheophyta</taxon>
        <taxon>Spermatophyta</taxon>
        <taxon>Magnoliopsida</taxon>
        <taxon>eudicotyledons</taxon>
        <taxon>Gunneridae</taxon>
        <taxon>Pentapetalae</taxon>
        <taxon>rosids</taxon>
        <taxon>fabids</taxon>
        <taxon>Fagales</taxon>
        <taxon>Juglandaceae</taxon>
        <taxon>Juglans</taxon>
    </lineage>
</organism>
<feature type="disulfide bond" evidence="5">
    <location>
        <begin position="184"/>
        <end position="200"/>
    </location>
</feature>
<dbReference type="InterPro" id="IPR037176">
    <property type="entry name" value="Osmotin/thaumatin-like_sf"/>
</dbReference>
<accession>A0A833X0T1</accession>
<feature type="disulfide bond" evidence="5">
    <location>
        <begin position="171"/>
        <end position="254"/>
    </location>
</feature>
<feature type="disulfide bond" evidence="5">
    <location>
        <begin position="204"/>
        <end position="213"/>
    </location>
</feature>
<dbReference type="Proteomes" id="UP000619265">
    <property type="component" value="Unassembled WGS sequence"/>
</dbReference>
<dbReference type="PROSITE" id="PS51367">
    <property type="entry name" value="THAUMATIN_2"/>
    <property type="match status" value="1"/>
</dbReference>
<evidence type="ECO:0000256" key="2">
    <source>
        <dbReference type="ARBA" id="ARBA00010607"/>
    </source>
</evidence>
<evidence type="ECO:0000256" key="1">
    <source>
        <dbReference type="ARBA" id="ARBA00004613"/>
    </source>
</evidence>
<evidence type="ECO:0000256" key="3">
    <source>
        <dbReference type="ARBA" id="ARBA00022525"/>
    </source>
</evidence>
<evidence type="ECO:0000313" key="6">
    <source>
        <dbReference type="EMBL" id="KAF5454957.1"/>
    </source>
</evidence>
<evidence type="ECO:0000313" key="7">
    <source>
        <dbReference type="Proteomes" id="UP000619265"/>
    </source>
</evidence>
<reference evidence="6" key="2">
    <citation type="submission" date="2020-03" db="EMBL/GenBank/DDBJ databases">
        <title>Walnut 2.0.</title>
        <authorList>
            <person name="Marrano A."/>
            <person name="Britton M."/>
            <person name="Zimin A.V."/>
            <person name="Zaini P.A."/>
            <person name="Workman R."/>
            <person name="Puiu D."/>
            <person name="Bianco L."/>
            <person name="Allen B.J."/>
            <person name="Troggio M."/>
            <person name="Leslie C.A."/>
            <person name="Timp W."/>
            <person name="Dendekar A."/>
            <person name="Salzberg S.L."/>
            <person name="Neale D.B."/>
        </authorList>
    </citation>
    <scope>NUCLEOTIDE SEQUENCE</scope>
    <source>
        <tissue evidence="6">Leaves</tissue>
    </source>
</reference>
<proteinExistence type="inferred from homology"/>
<keyword evidence="3" id="KW-0964">Secreted</keyword>
<dbReference type="InterPro" id="IPR001938">
    <property type="entry name" value="Thaumatin"/>
</dbReference>
<sequence>ENPPPNSHRNLPLRSSSLTEASMGKEISDLFLLLVLLLISSGRMASAATLSFKNQCSYTVWPAIISENGTTLGHNGFSLAPGKLVPLKVDPGWSGRVWPRTGCNFDSLGNGKCLTGDCGSLNCSGGGRPPFTLAEFITASKPTDNNFYDVSLVNGYNVGMRINATGGTSDCPYAGCIVDLNGRCPPQLQVFNVSGSVVACKSACEAFNEAQYCCADNNSTAETCSRTQYSELFKKACPNAYSYPYDDVSSRFTCSGSNYLITFCPTDW</sequence>
<evidence type="ECO:0008006" key="8">
    <source>
        <dbReference type="Google" id="ProtNLM"/>
    </source>
</evidence>
<feature type="non-terminal residue" evidence="6">
    <location>
        <position position="268"/>
    </location>
</feature>
<gene>
    <name evidence="6" type="ORF">F2P56_024582</name>
</gene>
<feature type="disulfide bond" evidence="5">
    <location>
        <begin position="176"/>
        <end position="237"/>
    </location>
</feature>